<evidence type="ECO:0000313" key="3">
    <source>
        <dbReference type="Proteomes" id="UP000284375"/>
    </source>
</evidence>
<proteinExistence type="predicted"/>
<name>A0A423VH13_CYTCH</name>
<protein>
    <submittedName>
        <fullName evidence="2">Uncharacterized protein</fullName>
    </submittedName>
</protein>
<sequence length="59" mass="6893">MYNDLGYGDIITDPLVAPAPEQRRAQQIQRQRRTFSFARSSGPKRDPRVSKGYPRGYHW</sequence>
<dbReference type="EMBL" id="LJZO01000051">
    <property type="protein sequence ID" value="ROV90313.1"/>
    <property type="molecule type" value="Genomic_DNA"/>
</dbReference>
<comment type="caution">
    <text evidence="2">The sequence shown here is derived from an EMBL/GenBank/DDBJ whole genome shotgun (WGS) entry which is preliminary data.</text>
</comment>
<gene>
    <name evidence="2" type="ORF">VSDG_08174</name>
</gene>
<evidence type="ECO:0000256" key="1">
    <source>
        <dbReference type="SAM" id="MobiDB-lite"/>
    </source>
</evidence>
<dbReference type="Proteomes" id="UP000284375">
    <property type="component" value="Unassembled WGS sequence"/>
</dbReference>
<dbReference type="AlphaFoldDB" id="A0A423VH13"/>
<feature type="region of interest" description="Disordered" evidence="1">
    <location>
        <begin position="17"/>
        <end position="59"/>
    </location>
</feature>
<organism evidence="2 3">
    <name type="scientific">Cytospora chrysosperma</name>
    <name type="common">Cytospora canker fungus</name>
    <name type="synonym">Sphaeria chrysosperma</name>
    <dbReference type="NCBI Taxonomy" id="252740"/>
    <lineage>
        <taxon>Eukaryota</taxon>
        <taxon>Fungi</taxon>
        <taxon>Dikarya</taxon>
        <taxon>Ascomycota</taxon>
        <taxon>Pezizomycotina</taxon>
        <taxon>Sordariomycetes</taxon>
        <taxon>Sordariomycetidae</taxon>
        <taxon>Diaporthales</taxon>
        <taxon>Cytosporaceae</taxon>
        <taxon>Cytospora</taxon>
    </lineage>
</organism>
<accession>A0A423VH13</accession>
<keyword evidence="3" id="KW-1185">Reference proteome</keyword>
<evidence type="ECO:0000313" key="2">
    <source>
        <dbReference type="EMBL" id="ROV90313.1"/>
    </source>
</evidence>
<reference evidence="2 3" key="1">
    <citation type="submission" date="2015-09" db="EMBL/GenBank/DDBJ databases">
        <title>Host preference determinants of Valsa canker pathogens revealed by comparative genomics.</title>
        <authorList>
            <person name="Yin Z."/>
            <person name="Huang L."/>
        </authorList>
    </citation>
    <scope>NUCLEOTIDE SEQUENCE [LARGE SCALE GENOMIC DNA]</scope>
    <source>
        <strain evidence="2 3">YSFL</strain>
    </source>
</reference>